<dbReference type="Proteomes" id="UP001497680">
    <property type="component" value="Unassembled WGS sequence"/>
</dbReference>
<keyword evidence="2" id="KW-1185">Reference proteome</keyword>
<dbReference type="EMBL" id="MU394415">
    <property type="protein sequence ID" value="KAI6080943.1"/>
    <property type="molecule type" value="Genomic_DNA"/>
</dbReference>
<accession>A0ACC0CKL0</accession>
<reference evidence="1 2" key="1">
    <citation type="journal article" date="2022" name="New Phytol.">
        <title>Ecological generalism drives hyperdiversity of secondary metabolite gene clusters in xylarialean endophytes.</title>
        <authorList>
            <person name="Franco M.E.E."/>
            <person name="Wisecaver J.H."/>
            <person name="Arnold A.E."/>
            <person name="Ju Y.M."/>
            <person name="Slot J.C."/>
            <person name="Ahrendt S."/>
            <person name="Moore L.P."/>
            <person name="Eastman K.E."/>
            <person name="Scott K."/>
            <person name="Konkel Z."/>
            <person name="Mondo S.J."/>
            <person name="Kuo A."/>
            <person name="Hayes R.D."/>
            <person name="Haridas S."/>
            <person name="Andreopoulos B."/>
            <person name="Riley R."/>
            <person name="LaButti K."/>
            <person name="Pangilinan J."/>
            <person name="Lipzen A."/>
            <person name="Amirebrahimi M."/>
            <person name="Yan J."/>
            <person name="Adam C."/>
            <person name="Keymanesh K."/>
            <person name="Ng V."/>
            <person name="Louie K."/>
            <person name="Northen T."/>
            <person name="Drula E."/>
            <person name="Henrissat B."/>
            <person name="Hsieh H.M."/>
            <person name="Youens-Clark K."/>
            <person name="Lutzoni F."/>
            <person name="Miadlikowska J."/>
            <person name="Eastwood D.C."/>
            <person name="Hamelin R.C."/>
            <person name="Grigoriev I.V."/>
            <person name="U'Ren J.M."/>
        </authorList>
    </citation>
    <scope>NUCLEOTIDE SEQUENCE [LARGE SCALE GENOMIC DNA]</scope>
    <source>
        <strain evidence="1 2">ER1909</strain>
    </source>
</reference>
<comment type="caution">
    <text evidence="1">The sequence shown here is derived from an EMBL/GenBank/DDBJ whole genome shotgun (WGS) entry which is preliminary data.</text>
</comment>
<sequence length="1287" mass="145994">MSAVVREDSAGLGLEAEMELRDATSRASEHEAPSNDRSAAQSDISEDEHVSDNEKLVLTTYSHWESEPGFAHIDGEIDGHGYNETTVDIVAVPCVGASPVDTWARDPLGDGYFGFPTQTDLQRYSTVKELPGSSVLSPTINRILPKSSHLWIRQGIRKEVSTARVMLYRHRELSEGMTLEQAADDLLDQVMKMRQSSTKKSRPIFFICHSIGGLVAKLALVKASQKKELRHLIFDCHGIAFFSTPHRGSSYMSMPHLRESIQHLLYLQKPLPRSIARQLKLGNKSLLQMHDQFMDIASELHIWTFYETVDSQLSGLGSSDFDEVHFSAPLTSIKSGLVGSRGEQALSLESDHAHCASFGPNNIRTMHSFLADLGAAVRKAEDLSANFVHTPLRLNETVKLELIGFYEDPDKSETGQEVRLYISKHKLKDFLEKGPETCLRERLNTVAAKRHRGPSRRPLSNPSPLAGALGVMREFGQGIIDSVRPSSSPEDPGREARTGHSPEIVVTSHTSRPSMSGAATEPMPVVTPKRSRGLTVPALATPGFSRPSTETTRTTNSEPDLTEVSPKTPDPSQESDTHGPSQAATGNEHTPDRRGRVSHASTMQDLTAGFSRPDPSRRKFMWIHLPFNNPHWVKEIFDKLSETQNSNYSKLLNNENWVNRHVQGRHSNLHASFVKPGCAFISSDIGSPRTSSPIRTGRSPSPGATPTHLYVYLPYLHYDTYLNIVRRRNIIKRRMDHGRARPVPKDVAELESLDSRVIWEYIGHDPPLNARRTLDQYGYPALGDTYSRDDDQMLYKLTKERIAMPFKRKRDMFHAIDSKERFSAFSPSNRLASPGDPFNNPETAAHRDESDAELENDILNGNVLMVDQMWLWAVDTTTVTTFFPKRESHPTEGPLFQQADLRNSVYNELNGDLSGRCENALDLAAFVTLHAVTVLLDRTSHPDLEVFRIFEEAIGILTERMTSSLKRFRMQTFRDKLHDESDSDEPEDNRTESIKQRHRRELEQAERENRENTSALLELRDMDDELNTMKTLFSEQEATIKMMMENYEKPELRGYTENGREFLEEALRRLQEYKKQVHDMLERVDGTKKDYEKLQEMVQRQAQVDEVRWSRLQTELASSQNLSVMIFTTFTVLFLPLSFFTSLFGMNTKEWGGEDDNFVSLGVIGAISLPASAFLIGATLIAAFSGRVQSVFKACFKLARSGAEHTASGFAKLQPEARRETKQRRRQQQEQREERAERRRERGYDFWETVRADRRDEYVIPDMNRKTATRRRLAGRGTWKRMMKDGY</sequence>
<evidence type="ECO:0000313" key="1">
    <source>
        <dbReference type="EMBL" id="KAI6080943.1"/>
    </source>
</evidence>
<gene>
    <name evidence="1" type="ORF">F4821DRAFT_250440</name>
</gene>
<protein>
    <submittedName>
        <fullName evidence="1">Uncharacterized protein</fullName>
    </submittedName>
</protein>
<proteinExistence type="predicted"/>
<name>A0ACC0CKL0_9PEZI</name>
<evidence type="ECO:0000313" key="2">
    <source>
        <dbReference type="Proteomes" id="UP001497680"/>
    </source>
</evidence>
<organism evidence="1 2">
    <name type="scientific">Hypoxylon rubiginosum</name>
    <dbReference type="NCBI Taxonomy" id="110542"/>
    <lineage>
        <taxon>Eukaryota</taxon>
        <taxon>Fungi</taxon>
        <taxon>Dikarya</taxon>
        <taxon>Ascomycota</taxon>
        <taxon>Pezizomycotina</taxon>
        <taxon>Sordariomycetes</taxon>
        <taxon>Xylariomycetidae</taxon>
        <taxon>Xylariales</taxon>
        <taxon>Hypoxylaceae</taxon>
        <taxon>Hypoxylon</taxon>
    </lineage>
</organism>